<evidence type="ECO:0000313" key="2">
    <source>
        <dbReference type="Proteomes" id="UP001194468"/>
    </source>
</evidence>
<proteinExistence type="predicted"/>
<dbReference type="Proteomes" id="UP001194468">
    <property type="component" value="Unassembled WGS sequence"/>
</dbReference>
<comment type="caution">
    <text evidence="1">The sequence shown here is derived from an EMBL/GenBank/DDBJ whole genome shotgun (WGS) entry which is preliminary data.</text>
</comment>
<gene>
    <name evidence="1" type="ORF">L210DRAFT_2025366</name>
</gene>
<name>A0AAD4C992_BOLED</name>
<keyword evidence="2" id="KW-1185">Reference proteome</keyword>
<sequence>MTPSRLITMLLSRLSTLTSPPLARSTPKDAKMSYEELRLGIWRVLVVKDSHFSMFNFRWENISLALPLLRRALYDVYTISPRLFALRILAELWFAIEGPLSFYIYNTLFFSVSIPNFPSSLLTGGIRSKIRLQGVPPILRLPLACTWQW</sequence>
<dbReference type="EMBL" id="WHUW01000001">
    <property type="protein sequence ID" value="KAF8452299.1"/>
    <property type="molecule type" value="Genomic_DNA"/>
</dbReference>
<organism evidence="1 2">
    <name type="scientific">Boletus edulis BED1</name>
    <dbReference type="NCBI Taxonomy" id="1328754"/>
    <lineage>
        <taxon>Eukaryota</taxon>
        <taxon>Fungi</taxon>
        <taxon>Dikarya</taxon>
        <taxon>Basidiomycota</taxon>
        <taxon>Agaricomycotina</taxon>
        <taxon>Agaricomycetes</taxon>
        <taxon>Agaricomycetidae</taxon>
        <taxon>Boletales</taxon>
        <taxon>Boletineae</taxon>
        <taxon>Boletaceae</taxon>
        <taxon>Boletoideae</taxon>
        <taxon>Boletus</taxon>
    </lineage>
</organism>
<evidence type="ECO:0000313" key="1">
    <source>
        <dbReference type="EMBL" id="KAF8452299.1"/>
    </source>
</evidence>
<reference evidence="1" key="2">
    <citation type="journal article" date="2020" name="Nat. Commun.">
        <title>Large-scale genome sequencing of mycorrhizal fungi provides insights into the early evolution of symbiotic traits.</title>
        <authorList>
            <person name="Miyauchi S."/>
            <person name="Kiss E."/>
            <person name="Kuo A."/>
            <person name="Drula E."/>
            <person name="Kohler A."/>
            <person name="Sanchez-Garcia M."/>
            <person name="Morin E."/>
            <person name="Andreopoulos B."/>
            <person name="Barry K.W."/>
            <person name="Bonito G."/>
            <person name="Buee M."/>
            <person name="Carver A."/>
            <person name="Chen C."/>
            <person name="Cichocki N."/>
            <person name="Clum A."/>
            <person name="Culley D."/>
            <person name="Crous P.W."/>
            <person name="Fauchery L."/>
            <person name="Girlanda M."/>
            <person name="Hayes R.D."/>
            <person name="Keri Z."/>
            <person name="LaButti K."/>
            <person name="Lipzen A."/>
            <person name="Lombard V."/>
            <person name="Magnuson J."/>
            <person name="Maillard F."/>
            <person name="Murat C."/>
            <person name="Nolan M."/>
            <person name="Ohm R.A."/>
            <person name="Pangilinan J."/>
            <person name="Pereira M.F."/>
            <person name="Perotto S."/>
            <person name="Peter M."/>
            <person name="Pfister S."/>
            <person name="Riley R."/>
            <person name="Sitrit Y."/>
            <person name="Stielow J.B."/>
            <person name="Szollosi G."/>
            <person name="Zifcakova L."/>
            <person name="Stursova M."/>
            <person name="Spatafora J.W."/>
            <person name="Tedersoo L."/>
            <person name="Vaario L.M."/>
            <person name="Yamada A."/>
            <person name="Yan M."/>
            <person name="Wang P."/>
            <person name="Xu J."/>
            <person name="Bruns T."/>
            <person name="Baldrian P."/>
            <person name="Vilgalys R."/>
            <person name="Dunand C."/>
            <person name="Henrissat B."/>
            <person name="Grigoriev I.V."/>
            <person name="Hibbett D."/>
            <person name="Nagy L.G."/>
            <person name="Martin F.M."/>
        </authorList>
    </citation>
    <scope>NUCLEOTIDE SEQUENCE</scope>
    <source>
        <strain evidence="1">BED1</strain>
    </source>
</reference>
<protein>
    <submittedName>
        <fullName evidence="1">Uncharacterized protein</fullName>
    </submittedName>
</protein>
<dbReference type="AlphaFoldDB" id="A0AAD4C992"/>
<accession>A0AAD4C992</accession>
<reference evidence="1" key="1">
    <citation type="submission" date="2019-10" db="EMBL/GenBank/DDBJ databases">
        <authorList>
            <consortium name="DOE Joint Genome Institute"/>
            <person name="Kuo A."/>
            <person name="Miyauchi S."/>
            <person name="Kiss E."/>
            <person name="Drula E."/>
            <person name="Kohler A."/>
            <person name="Sanchez-Garcia M."/>
            <person name="Andreopoulos B."/>
            <person name="Barry K.W."/>
            <person name="Bonito G."/>
            <person name="Buee M."/>
            <person name="Carver A."/>
            <person name="Chen C."/>
            <person name="Cichocki N."/>
            <person name="Clum A."/>
            <person name="Culley D."/>
            <person name="Crous P.W."/>
            <person name="Fauchery L."/>
            <person name="Girlanda M."/>
            <person name="Hayes R."/>
            <person name="Keri Z."/>
            <person name="LaButti K."/>
            <person name="Lipzen A."/>
            <person name="Lombard V."/>
            <person name="Magnuson J."/>
            <person name="Maillard F."/>
            <person name="Morin E."/>
            <person name="Murat C."/>
            <person name="Nolan M."/>
            <person name="Ohm R."/>
            <person name="Pangilinan J."/>
            <person name="Pereira M."/>
            <person name="Perotto S."/>
            <person name="Peter M."/>
            <person name="Riley R."/>
            <person name="Sitrit Y."/>
            <person name="Stielow B."/>
            <person name="Szollosi G."/>
            <person name="Zifcakova L."/>
            <person name="Stursova M."/>
            <person name="Spatafora J.W."/>
            <person name="Tedersoo L."/>
            <person name="Vaario L.-M."/>
            <person name="Yamada A."/>
            <person name="Yan M."/>
            <person name="Wang P."/>
            <person name="Xu J."/>
            <person name="Bruns T."/>
            <person name="Baldrian P."/>
            <person name="Vilgalys R."/>
            <person name="Henrissat B."/>
            <person name="Grigoriev I.V."/>
            <person name="Hibbett D."/>
            <person name="Nagy L.G."/>
            <person name="Martin F.M."/>
        </authorList>
    </citation>
    <scope>NUCLEOTIDE SEQUENCE</scope>
    <source>
        <strain evidence="1">BED1</strain>
    </source>
</reference>